<reference evidence="2" key="1">
    <citation type="submission" date="2020-09" db="EMBL/GenBank/DDBJ databases">
        <title>Genome-Enabled Discovery of Anthraquinone Biosynthesis in Senna tora.</title>
        <authorList>
            <person name="Kang S.-H."/>
            <person name="Pandey R.P."/>
            <person name="Lee C.-M."/>
            <person name="Sim J.-S."/>
            <person name="Jeong J.-T."/>
            <person name="Choi B.-S."/>
            <person name="Jung M."/>
            <person name="Ginzburg D."/>
            <person name="Zhao K."/>
            <person name="Won S.Y."/>
            <person name="Oh T.-J."/>
            <person name="Yu Y."/>
            <person name="Kim N.-H."/>
            <person name="Lee O.R."/>
            <person name="Lee T.-H."/>
            <person name="Bashyal P."/>
            <person name="Kim T.-S."/>
            <person name="Lee W.-H."/>
            <person name="Kawkins C."/>
            <person name="Kim C.-K."/>
            <person name="Kim J.S."/>
            <person name="Ahn B.O."/>
            <person name="Rhee S.Y."/>
            <person name="Sohng J.K."/>
        </authorList>
    </citation>
    <scope>NUCLEOTIDE SEQUENCE</scope>
    <source>
        <tissue evidence="2">Leaf</tissue>
    </source>
</reference>
<dbReference type="AlphaFoldDB" id="A0A834WJH1"/>
<evidence type="ECO:0000313" key="2">
    <source>
        <dbReference type="EMBL" id="KAF7819244.1"/>
    </source>
</evidence>
<organism evidence="2 3">
    <name type="scientific">Senna tora</name>
    <dbReference type="NCBI Taxonomy" id="362788"/>
    <lineage>
        <taxon>Eukaryota</taxon>
        <taxon>Viridiplantae</taxon>
        <taxon>Streptophyta</taxon>
        <taxon>Embryophyta</taxon>
        <taxon>Tracheophyta</taxon>
        <taxon>Spermatophyta</taxon>
        <taxon>Magnoliopsida</taxon>
        <taxon>eudicotyledons</taxon>
        <taxon>Gunneridae</taxon>
        <taxon>Pentapetalae</taxon>
        <taxon>rosids</taxon>
        <taxon>fabids</taxon>
        <taxon>Fabales</taxon>
        <taxon>Fabaceae</taxon>
        <taxon>Caesalpinioideae</taxon>
        <taxon>Cassia clade</taxon>
        <taxon>Senna</taxon>
    </lineage>
</organism>
<dbReference type="PANTHER" id="PTHR36396:SF1">
    <property type="entry name" value="MALTASE-GLUCOAMYLASE, INTESTINAL PROTEIN"/>
    <property type="match status" value="1"/>
</dbReference>
<gene>
    <name evidence="2" type="ORF">G2W53_024699</name>
</gene>
<keyword evidence="1" id="KW-1133">Transmembrane helix</keyword>
<keyword evidence="1" id="KW-0472">Membrane</keyword>
<keyword evidence="3" id="KW-1185">Reference proteome</keyword>
<keyword evidence="1" id="KW-0812">Transmembrane</keyword>
<protein>
    <submittedName>
        <fullName evidence="2">Maltase-glucoamylase, intestinal</fullName>
    </submittedName>
</protein>
<accession>A0A834WJH1</accession>
<comment type="caution">
    <text evidence="2">The sequence shown here is derived from an EMBL/GenBank/DDBJ whole genome shotgun (WGS) entry which is preliminary data.</text>
</comment>
<evidence type="ECO:0000256" key="1">
    <source>
        <dbReference type="SAM" id="Phobius"/>
    </source>
</evidence>
<name>A0A834WJH1_9FABA</name>
<proteinExistence type="predicted"/>
<sequence length="165" mass="18303">MAEETESPQPPPPPPPPTYLEVYCKSSKRTRRFAAGTDAGSAVTMINRTLRKVDPLALHIEAVKEGEEPIAFGPKSVLVDYGDGWKLRTFNEADEIFAGPHYRLLPTPVQVSSGLRTKKKSSKPISFLYIFKVVFAFILLFVLGAIFTLVLDNLPALILFIKSLK</sequence>
<evidence type="ECO:0000313" key="3">
    <source>
        <dbReference type="Proteomes" id="UP000634136"/>
    </source>
</evidence>
<dbReference type="Proteomes" id="UP000634136">
    <property type="component" value="Unassembled WGS sequence"/>
</dbReference>
<dbReference type="EMBL" id="JAAIUW010000008">
    <property type="protein sequence ID" value="KAF7819244.1"/>
    <property type="molecule type" value="Genomic_DNA"/>
</dbReference>
<feature type="transmembrane region" description="Helical" evidence="1">
    <location>
        <begin position="126"/>
        <end position="151"/>
    </location>
</feature>
<dbReference type="OrthoDB" id="1932454at2759"/>
<dbReference type="PANTHER" id="PTHR36396">
    <property type="entry name" value="MALTASE-GLUCOAMYLASE, INTESTINAL PROTEIN"/>
    <property type="match status" value="1"/>
</dbReference>